<evidence type="ECO:0000313" key="4">
    <source>
        <dbReference type="Proteomes" id="UP000694701"/>
    </source>
</evidence>
<protein>
    <submittedName>
        <fullName evidence="3">Limb and CNS expressed 1 like</fullName>
    </submittedName>
</protein>
<feature type="compositionally biased region" description="Pro residues" evidence="2">
    <location>
        <begin position="50"/>
        <end position="59"/>
    </location>
</feature>
<dbReference type="InterPro" id="IPR051436">
    <property type="entry name" value="Autophagy-related_EPG5"/>
</dbReference>
<proteinExistence type="inferred from homology"/>
<evidence type="ECO:0000256" key="1">
    <source>
        <dbReference type="ARBA" id="ARBA00007468"/>
    </source>
</evidence>
<dbReference type="AlphaFoldDB" id="A0A8C2KRT2"/>
<evidence type="ECO:0000313" key="3">
    <source>
        <dbReference type="Ensembl" id="ENSCCRP00020113607.1"/>
    </source>
</evidence>
<name>A0A8C2KRT2_CYPCA</name>
<organism evidence="3 4">
    <name type="scientific">Cyprinus carpio</name>
    <name type="common">Common carp</name>
    <dbReference type="NCBI Taxonomy" id="7962"/>
    <lineage>
        <taxon>Eukaryota</taxon>
        <taxon>Metazoa</taxon>
        <taxon>Chordata</taxon>
        <taxon>Craniata</taxon>
        <taxon>Vertebrata</taxon>
        <taxon>Euteleostomi</taxon>
        <taxon>Actinopterygii</taxon>
        <taxon>Neopterygii</taxon>
        <taxon>Teleostei</taxon>
        <taxon>Ostariophysi</taxon>
        <taxon>Cypriniformes</taxon>
        <taxon>Cyprinidae</taxon>
        <taxon>Cyprininae</taxon>
        <taxon>Cyprinus</taxon>
    </lineage>
</organism>
<dbReference type="InterPro" id="IPR029270">
    <property type="entry name" value="LIX1"/>
</dbReference>
<accession>A0A8C2KRT2</accession>
<dbReference type="Ensembl" id="ENSCCRT00020123960.1">
    <property type="protein sequence ID" value="ENSCCRP00020113607.1"/>
    <property type="gene ID" value="ENSCCRG00020051451.1"/>
</dbReference>
<feature type="compositionally biased region" description="Low complexity" evidence="2">
    <location>
        <begin position="37"/>
        <end position="49"/>
    </location>
</feature>
<dbReference type="PANTHER" id="PTHR31139:SF3">
    <property type="entry name" value="LIX1-LIKE PROTEIN"/>
    <property type="match status" value="1"/>
</dbReference>
<dbReference type="GO" id="GO:0097352">
    <property type="term" value="P:autophagosome maturation"/>
    <property type="evidence" value="ECO:0007669"/>
    <property type="project" value="TreeGrafter"/>
</dbReference>
<dbReference type="Proteomes" id="UP000694701">
    <property type="component" value="Unplaced"/>
</dbReference>
<dbReference type="Pfam" id="PF14954">
    <property type="entry name" value="LIX1"/>
    <property type="match status" value="1"/>
</dbReference>
<feature type="region of interest" description="Disordered" evidence="2">
    <location>
        <begin position="26"/>
        <end position="64"/>
    </location>
</feature>
<comment type="similarity">
    <text evidence="1">Belongs to the LIX1 family.</text>
</comment>
<reference evidence="3" key="1">
    <citation type="submission" date="2025-08" db="UniProtKB">
        <authorList>
            <consortium name="Ensembl"/>
        </authorList>
    </citation>
    <scope>IDENTIFICATION</scope>
</reference>
<sequence length="331" mass="36060">MESLRHQRLQPGIGYGASASATGTLRSLRPGVTGTLSSAQASRVSVSASPGPPPPPPPLQLHSLGSGIMGSGFGSVDMSAGLGLSNPTNPAVLREAVDAVVRSFAKHTQGYGRVNVVEALQEFWQMKQSRGADLRNGALVVYEMVPSNNPPYVCYFCPTKAEARRSAAKIALMNSVFNEHPSRRITDEFIEKSVCEALASFNGNREEADNPSTGIGAFRFMLESNKGKSMLEFQELMTVFQLLHWNGSLKAMRERQCSLFGPLNCDDFDWVSREHTLSGTINREVAATERELEEARLAGRELRFYKERKDILLMAVGQLGGSNTTTLPCTC</sequence>
<feature type="region of interest" description="Disordered" evidence="2">
    <location>
        <begin position="1"/>
        <end position="20"/>
    </location>
</feature>
<dbReference type="PANTHER" id="PTHR31139">
    <property type="entry name" value="ECTOPIC P GRANULES PROTEIN 5 HOMOLOG"/>
    <property type="match status" value="1"/>
</dbReference>
<dbReference type="GO" id="GO:0005737">
    <property type="term" value="C:cytoplasm"/>
    <property type="evidence" value="ECO:0007669"/>
    <property type="project" value="TreeGrafter"/>
</dbReference>
<evidence type="ECO:0000256" key="2">
    <source>
        <dbReference type="SAM" id="MobiDB-lite"/>
    </source>
</evidence>